<dbReference type="EMBL" id="BOQP01000017">
    <property type="protein sequence ID" value="GIM73792.1"/>
    <property type="molecule type" value="Genomic_DNA"/>
</dbReference>
<dbReference type="PANTHER" id="PTHR42715">
    <property type="entry name" value="BETA-GLUCOSIDASE"/>
    <property type="match status" value="1"/>
</dbReference>
<evidence type="ECO:0000313" key="7">
    <source>
        <dbReference type="Proteomes" id="UP000680865"/>
    </source>
</evidence>
<dbReference type="Proteomes" id="UP000680865">
    <property type="component" value="Unassembled WGS sequence"/>
</dbReference>
<keyword evidence="7" id="KW-1185">Reference proteome</keyword>
<dbReference type="Pfam" id="PF14310">
    <property type="entry name" value="Fn3-like"/>
    <property type="match status" value="1"/>
</dbReference>
<evidence type="ECO:0000256" key="3">
    <source>
        <dbReference type="ARBA" id="ARBA00023277"/>
    </source>
</evidence>
<evidence type="ECO:0000259" key="5">
    <source>
        <dbReference type="SMART" id="SM01217"/>
    </source>
</evidence>
<dbReference type="Pfam" id="PF01915">
    <property type="entry name" value="Glyco_hydro_3_C"/>
    <property type="match status" value="1"/>
</dbReference>
<dbReference type="Gene3D" id="3.20.20.300">
    <property type="entry name" value="Glycoside hydrolase, family 3, N-terminal domain"/>
    <property type="match status" value="1"/>
</dbReference>
<dbReference type="SUPFAM" id="SSF51445">
    <property type="entry name" value="(Trans)glycosidases"/>
    <property type="match status" value="1"/>
</dbReference>
<evidence type="ECO:0000256" key="1">
    <source>
        <dbReference type="ARBA" id="ARBA00005336"/>
    </source>
</evidence>
<dbReference type="InterPro" id="IPR017853">
    <property type="entry name" value="GH"/>
</dbReference>
<dbReference type="GO" id="GO:0005975">
    <property type="term" value="P:carbohydrate metabolic process"/>
    <property type="evidence" value="ECO:0007669"/>
    <property type="project" value="InterPro"/>
</dbReference>
<keyword evidence="3" id="KW-0119">Carbohydrate metabolism</keyword>
<proteinExistence type="inferred from homology"/>
<sequence length="782" mass="82372">MTVVHPVGRSPWTDRALDPGARADALLAAMTLEEKIAQLGSVWHGFGVESTGDVAPMQEVFAAGQRSLDTAVAHGIGHLTRVFGTRPVTAEQGRDRVVEMQRAVVEASRLAIPAIVHEECLTGFTTLGATVYPSALAWAATFDPELVERMSSAIAADMRAVGVHQGLSPVLDVVRDYRWGRVEETLGEDPYVVATLGAAYVKGLEKQGIVATLKHFAGYSASRAARNHGPVAMGPRELREVILPSFETALRVGGARSVMNSYSEIDGVPVAADPALLTGILRDEWGFEGVVVSDYWSIPFLQTMHRVAADNAEAGALALEAGIDVELPDAIAYGAGLTELVRSGRVPEALVDRAARRVLRQKAELGLLDPDWTPEASVAAGEGIDFDAPANREIARDLAERSVILLANDAGALPLTLGTPPRRIAVIGPCADDPQAFMGCYSYPNHVLPDYPQFGIGLPADSLWTALRAELPDDSLTLEAGCPIRDEDRSGFAAAIDAAAAADICIAVVGDRAGLFGRGTSGEGCDVPDLSLPGVQGELLDQLLDTGTPVVVVVVSGRPYALGAYSSAAALVQAFMPGEEGGAAIAGVLTGRINPSGKLPVQIPREPGGQPGTYLQPPLGAFSEGVSNLDPTPMFGFGHGRSYTTYEYDEFAVSSPTLPTDGAVEVSVRVRNTGTRDGAEIVQLYAHDVQAEVTRPVHQLAGFARVPLAAGAAARVTFTLHADRTSYVGRDLRRVVDPGALELFAGPSVTELPCIATVDLTGPRRYVGPERVLHTPVVVSPA</sequence>
<dbReference type="InterPro" id="IPR026891">
    <property type="entry name" value="Fn3-like"/>
</dbReference>
<organism evidence="6 7">
    <name type="scientific">Winogradskya consettensis</name>
    <dbReference type="NCBI Taxonomy" id="113560"/>
    <lineage>
        <taxon>Bacteria</taxon>
        <taxon>Bacillati</taxon>
        <taxon>Actinomycetota</taxon>
        <taxon>Actinomycetes</taxon>
        <taxon>Micromonosporales</taxon>
        <taxon>Micromonosporaceae</taxon>
        <taxon>Winogradskya</taxon>
    </lineage>
</organism>
<dbReference type="FunFam" id="3.20.20.300:FF:000011">
    <property type="entry name" value="Glycosyl hydrolase"/>
    <property type="match status" value="1"/>
</dbReference>
<dbReference type="AlphaFoldDB" id="A0A919SJW7"/>
<comment type="similarity">
    <text evidence="1 4">Belongs to the glycosyl hydrolase 3 family.</text>
</comment>
<dbReference type="SUPFAM" id="SSF52279">
    <property type="entry name" value="Beta-D-glucan exohydrolase, C-terminal domain"/>
    <property type="match status" value="1"/>
</dbReference>
<evidence type="ECO:0000313" key="6">
    <source>
        <dbReference type="EMBL" id="GIM73792.1"/>
    </source>
</evidence>
<dbReference type="Gene3D" id="2.60.40.10">
    <property type="entry name" value="Immunoglobulins"/>
    <property type="match status" value="1"/>
</dbReference>
<dbReference type="InterPro" id="IPR019800">
    <property type="entry name" value="Glyco_hydro_3_AS"/>
</dbReference>
<evidence type="ECO:0000256" key="2">
    <source>
        <dbReference type="ARBA" id="ARBA00022801"/>
    </source>
</evidence>
<reference evidence="6" key="1">
    <citation type="submission" date="2021-03" db="EMBL/GenBank/DDBJ databases">
        <title>Whole genome shotgun sequence of Actinoplanes consettensis NBRC 14913.</title>
        <authorList>
            <person name="Komaki H."/>
            <person name="Tamura T."/>
        </authorList>
    </citation>
    <scope>NUCLEOTIDE SEQUENCE</scope>
    <source>
        <strain evidence="6">NBRC 14913</strain>
    </source>
</reference>
<evidence type="ECO:0000256" key="4">
    <source>
        <dbReference type="RuleBase" id="RU361161"/>
    </source>
</evidence>
<dbReference type="InterPro" id="IPR036962">
    <property type="entry name" value="Glyco_hydro_3_N_sf"/>
</dbReference>
<dbReference type="RefSeq" id="WP_212998457.1">
    <property type="nucleotide sequence ID" value="NZ_BAAATW010000012.1"/>
</dbReference>
<dbReference type="GO" id="GO:0004553">
    <property type="term" value="F:hydrolase activity, hydrolyzing O-glycosyl compounds"/>
    <property type="evidence" value="ECO:0007669"/>
    <property type="project" value="InterPro"/>
</dbReference>
<keyword evidence="4" id="KW-0326">Glycosidase</keyword>
<feature type="domain" description="Fibronectin type III-like" evidence="5">
    <location>
        <begin position="680"/>
        <end position="749"/>
    </location>
</feature>
<dbReference type="Gene3D" id="3.40.50.1700">
    <property type="entry name" value="Glycoside hydrolase family 3 C-terminal domain"/>
    <property type="match status" value="1"/>
</dbReference>
<comment type="caution">
    <text evidence="6">The sequence shown here is derived from an EMBL/GenBank/DDBJ whole genome shotgun (WGS) entry which is preliminary data.</text>
</comment>
<dbReference type="InterPro" id="IPR002772">
    <property type="entry name" value="Glyco_hydro_3_C"/>
</dbReference>
<gene>
    <name evidence="6" type="ORF">Aco04nite_37150</name>
</gene>
<dbReference type="InterPro" id="IPR001764">
    <property type="entry name" value="Glyco_hydro_3_N"/>
</dbReference>
<dbReference type="PROSITE" id="PS00775">
    <property type="entry name" value="GLYCOSYL_HYDROL_F3"/>
    <property type="match status" value="1"/>
</dbReference>
<dbReference type="InterPro" id="IPR036881">
    <property type="entry name" value="Glyco_hydro_3_C_sf"/>
</dbReference>
<protein>
    <submittedName>
        <fullName evidence="6">Glycosyl hydrolase</fullName>
    </submittedName>
</protein>
<name>A0A919SJW7_9ACTN</name>
<dbReference type="SMART" id="SM01217">
    <property type="entry name" value="Fn3_like"/>
    <property type="match status" value="1"/>
</dbReference>
<dbReference type="InterPro" id="IPR013783">
    <property type="entry name" value="Ig-like_fold"/>
</dbReference>
<dbReference type="PRINTS" id="PR00133">
    <property type="entry name" value="GLHYDRLASE3"/>
</dbReference>
<dbReference type="InterPro" id="IPR050288">
    <property type="entry name" value="Cellulose_deg_GH3"/>
</dbReference>
<accession>A0A919SJW7</accession>
<keyword evidence="2 4" id="KW-0378">Hydrolase</keyword>
<dbReference type="PANTHER" id="PTHR42715:SF10">
    <property type="entry name" value="BETA-GLUCOSIDASE"/>
    <property type="match status" value="1"/>
</dbReference>
<dbReference type="Pfam" id="PF00933">
    <property type="entry name" value="Glyco_hydro_3"/>
    <property type="match status" value="1"/>
</dbReference>